<gene>
    <name evidence="2" type="ORF">DFH94DRAFT_783073</name>
</gene>
<evidence type="ECO:0000313" key="3">
    <source>
        <dbReference type="Proteomes" id="UP000759537"/>
    </source>
</evidence>
<feature type="region of interest" description="Disordered" evidence="1">
    <location>
        <begin position="81"/>
        <end position="125"/>
    </location>
</feature>
<protein>
    <submittedName>
        <fullName evidence="2">Uncharacterized protein</fullName>
    </submittedName>
</protein>
<evidence type="ECO:0000256" key="1">
    <source>
        <dbReference type="SAM" id="MobiDB-lite"/>
    </source>
</evidence>
<accession>A0A9P5MNN6</accession>
<reference evidence="2" key="2">
    <citation type="journal article" date="2020" name="Nat. Commun.">
        <title>Large-scale genome sequencing of mycorrhizal fungi provides insights into the early evolution of symbiotic traits.</title>
        <authorList>
            <person name="Miyauchi S."/>
            <person name="Kiss E."/>
            <person name="Kuo A."/>
            <person name="Drula E."/>
            <person name="Kohler A."/>
            <person name="Sanchez-Garcia M."/>
            <person name="Morin E."/>
            <person name="Andreopoulos B."/>
            <person name="Barry K.W."/>
            <person name="Bonito G."/>
            <person name="Buee M."/>
            <person name="Carver A."/>
            <person name="Chen C."/>
            <person name="Cichocki N."/>
            <person name="Clum A."/>
            <person name="Culley D."/>
            <person name="Crous P.W."/>
            <person name="Fauchery L."/>
            <person name="Girlanda M."/>
            <person name="Hayes R.D."/>
            <person name="Keri Z."/>
            <person name="LaButti K."/>
            <person name="Lipzen A."/>
            <person name="Lombard V."/>
            <person name="Magnuson J."/>
            <person name="Maillard F."/>
            <person name="Murat C."/>
            <person name="Nolan M."/>
            <person name="Ohm R.A."/>
            <person name="Pangilinan J."/>
            <person name="Pereira M.F."/>
            <person name="Perotto S."/>
            <person name="Peter M."/>
            <person name="Pfister S."/>
            <person name="Riley R."/>
            <person name="Sitrit Y."/>
            <person name="Stielow J.B."/>
            <person name="Szollosi G."/>
            <person name="Zifcakova L."/>
            <person name="Stursova M."/>
            <person name="Spatafora J.W."/>
            <person name="Tedersoo L."/>
            <person name="Vaario L.M."/>
            <person name="Yamada A."/>
            <person name="Yan M."/>
            <person name="Wang P."/>
            <person name="Xu J."/>
            <person name="Bruns T."/>
            <person name="Baldrian P."/>
            <person name="Vilgalys R."/>
            <person name="Dunand C."/>
            <person name="Henrissat B."/>
            <person name="Grigoriev I.V."/>
            <person name="Hibbett D."/>
            <person name="Nagy L.G."/>
            <person name="Martin F.M."/>
        </authorList>
    </citation>
    <scope>NUCLEOTIDE SEQUENCE</scope>
    <source>
        <strain evidence="2">Prilba</strain>
    </source>
</reference>
<feature type="compositionally biased region" description="Low complexity" evidence="1">
    <location>
        <begin position="115"/>
        <end position="125"/>
    </location>
</feature>
<dbReference type="Proteomes" id="UP000759537">
    <property type="component" value="Unassembled WGS sequence"/>
</dbReference>
<dbReference type="EMBL" id="WHVB01000046">
    <property type="protein sequence ID" value="KAF8465624.1"/>
    <property type="molecule type" value="Genomic_DNA"/>
</dbReference>
<reference evidence="2" key="1">
    <citation type="submission" date="2019-10" db="EMBL/GenBank/DDBJ databases">
        <authorList>
            <consortium name="DOE Joint Genome Institute"/>
            <person name="Kuo A."/>
            <person name="Miyauchi S."/>
            <person name="Kiss E."/>
            <person name="Drula E."/>
            <person name="Kohler A."/>
            <person name="Sanchez-Garcia M."/>
            <person name="Andreopoulos B."/>
            <person name="Barry K.W."/>
            <person name="Bonito G."/>
            <person name="Buee M."/>
            <person name="Carver A."/>
            <person name="Chen C."/>
            <person name="Cichocki N."/>
            <person name="Clum A."/>
            <person name="Culley D."/>
            <person name="Crous P.W."/>
            <person name="Fauchery L."/>
            <person name="Girlanda M."/>
            <person name="Hayes R."/>
            <person name="Keri Z."/>
            <person name="LaButti K."/>
            <person name="Lipzen A."/>
            <person name="Lombard V."/>
            <person name="Magnuson J."/>
            <person name="Maillard F."/>
            <person name="Morin E."/>
            <person name="Murat C."/>
            <person name="Nolan M."/>
            <person name="Ohm R."/>
            <person name="Pangilinan J."/>
            <person name="Pereira M."/>
            <person name="Perotto S."/>
            <person name="Peter M."/>
            <person name="Riley R."/>
            <person name="Sitrit Y."/>
            <person name="Stielow B."/>
            <person name="Szollosi G."/>
            <person name="Zifcakova L."/>
            <person name="Stursova M."/>
            <person name="Spatafora J.W."/>
            <person name="Tedersoo L."/>
            <person name="Vaario L.-M."/>
            <person name="Yamada A."/>
            <person name="Yan M."/>
            <person name="Wang P."/>
            <person name="Xu J."/>
            <person name="Bruns T."/>
            <person name="Baldrian P."/>
            <person name="Vilgalys R."/>
            <person name="Henrissat B."/>
            <person name="Grigoriev I.V."/>
            <person name="Hibbett D."/>
            <person name="Nagy L.G."/>
            <person name="Martin F.M."/>
        </authorList>
    </citation>
    <scope>NUCLEOTIDE SEQUENCE</scope>
    <source>
        <strain evidence="2">Prilba</strain>
    </source>
</reference>
<name>A0A9P5MNN6_9AGAM</name>
<sequence>MCTWPRVSTVHSRLKREPVGSLFSSPPPPPSLQARAGGFFCFSCLKCERVGLTSRRHPLAAASPLPTFPLAAATLSPLAAAGSPSSLHLTTAGSPSHRRPHPAFHAASPPPPQPLHATPHLPAPLHTALLPPSPVPLLYAACSRQREWSGSST</sequence>
<proteinExistence type="predicted"/>
<organism evidence="2 3">
    <name type="scientific">Russula ochroleuca</name>
    <dbReference type="NCBI Taxonomy" id="152965"/>
    <lineage>
        <taxon>Eukaryota</taxon>
        <taxon>Fungi</taxon>
        <taxon>Dikarya</taxon>
        <taxon>Basidiomycota</taxon>
        <taxon>Agaricomycotina</taxon>
        <taxon>Agaricomycetes</taxon>
        <taxon>Russulales</taxon>
        <taxon>Russulaceae</taxon>
        <taxon>Russula</taxon>
    </lineage>
</organism>
<keyword evidence="3" id="KW-1185">Reference proteome</keyword>
<dbReference type="AlphaFoldDB" id="A0A9P5MNN6"/>
<evidence type="ECO:0000313" key="2">
    <source>
        <dbReference type="EMBL" id="KAF8465624.1"/>
    </source>
</evidence>
<comment type="caution">
    <text evidence="2">The sequence shown here is derived from an EMBL/GenBank/DDBJ whole genome shotgun (WGS) entry which is preliminary data.</text>
</comment>